<accession>A0A7M7KC26</accession>
<evidence type="ECO:0000256" key="3">
    <source>
        <dbReference type="ARBA" id="ARBA00022794"/>
    </source>
</evidence>
<dbReference type="PANTHER" id="PTHR12968">
    <property type="entry name" value="B9 DOMAIN-CONTAINING"/>
    <property type="match status" value="1"/>
</dbReference>
<dbReference type="Pfam" id="PF07162">
    <property type="entry name" value="B9-C2"/>
    <property type="match status" value="1"/>
</dbReference>
<keyword evidence="2" id="KW-0963">Cytoplasm</keyword>
<evidence type="ECO:0000313" key="7">
    <source>
        <dbReference type="EnsemblMetazoa" id="XP_022664706"/>
    </source>
</evidence>
<dbReference type="InParanoid" id="A0A7M7KC26"/>
<reference evidence="7" key="1">
    <citation type="submission" date="2021-01" db="UniProtKB">
        <authorList>
            <consortium name="EnsemblMetazoa"/>
        </authorList>
    </citation>
    <scope>IDENTIFICATION</scope>
</reference>
<evidence type="ECO:0000313" key="8">
    <source>
        <dbReference type="Proteomes" id="UP000594260"/>
    </source>
</evidence>
<evidence type="ECO:0000256" key="2">
    <source>
        <dbReference type="ARBA" id="ARBA00022490"/>
    </source>
</evidence>
<dbReference type="GO" id="GO:0060271">
    <property type="term" value="P:cilium assembly"/>
    <property type="evidence" value="ECO:0007669"/>
    <property type="project" value="TreeGrafter"/>
</dbReference>
<dbReference type="RefSeq" id="XP_022664706.1">
    <property type="nucleotide sequence ID" value="XM_022808971.1"/>
</dbReference>
<sequence>MSRVAQMGRYRLSSLDDLNNVSFRASLERRSTAFDFGRVGYTTAISEEAESVEFRWQEAIEYPGPCTMLRPQEIAQNNPAPRRIFTITQQMIESNAFDVPEPIELEHESFLGERRKYKNQKKKARGKKRRAAGEEKAGPPNLLVFGRSRQLSDTVPLSQKMLVMALLGRNRPAIQRFSACSEISEAHSTQSSEYDALYSSGLIICELRVILDNAGYQLCVIPDFSLEPYLVRTTHSEDAYCLQLSLLKDDLAPLQPPSEDGVAGVGSAVRFAICPRETILHKRRAQMALAQPKESHVRISIFGEIECAIGFPRNQSIFVLYTSSSPKGWSLLGSRREDELNATFSATSLLKRNSDTGSCETVAVLGHPFHFNFTSTDENNTPTLHFKVVHFDPETGRFHTLGEGRSIVDRTGNSVLRVPLIRRLPEGLVARLKERFLGGDPVLRGIVINQTIPRECITEPAGELAIRIQVVRQSQKYRLEDLLNESRLRLLKSSGRTLSTVQSTLSAFQEARVRMIQARQE</sequence>
<organism evidence="7 8">
    <name type="scientific">Varroa destructor</name>
    <name type="common">Honeybee mite</name>
    <dbReference type="NCBI Taxonomy" id="109461"/>
    <lineage>
        <taxon>Eukaryota</taxon>
        <taxon>Metazoa</taxon>
        <taxon>Ecdysozoa</taxon>
        <taxon>Arthropoda</taxon>
        <taxon>Chelicerata</taxon>
        <taxon>Arachnida</taxon>
        <taxon>Acari</taxon>
        <taxon>Parasitiformes</taxon>
        <taxon>Mesostigmata</taxon>
        <taxon>Gamasina</taxon>
        <taxon>Dermanyssoidea</taxon>
        <taxon>Varroidae</taxon>
        <taxon>Varroa</taxon>
    </lineage>
</organism>
<dbReference type="PANTHER" id="PTHR12968:SF4">
    <property type="entry name" value="TECTONIC-LIKE COMPLEX MEMBER MKS1"/>
    <property type="match status" value="1"/>
</dbReference>
<evidence type="ECO:0000256" key="5">
    <source>
        <dbReference type="ARBA" id="ARBA00023273"/>
    </source>
</evidence>
<feature type="region of interest" description="Disordered" evidence="6">
    <location>
        <begin position="116"/>
        <end position="138"/>
    </location>
</feature>
<keyword evidence="3" id="KW-0970">Cilium biogenesis/degradation</keyword>
<dbReference type="OrthoDB" id="10497204at2759"/>
<keyword evidence="4" id="KW-0206">Cytoskeleton</keyword>
<keyword evidence="8" id="KW-1185">Reference proteome</keyword>
<evidence type="ECO:0000256" key="4">
    <source>
        <dbReference type="ARBA" id="ARBA00023212"/>
    </source>
</evidence>
<dbReference type="AlphaFoldDB" id="A0A7M7KC26"/>
<dbReference type="PROSITE" id="PS51381">
    <property type="entry name" value="C2_B9"/>
    <property type="match status" value="1"/>
</dbReference>
<comment type="subcellular location">
    <subcellularLocation>
        <location evidence="1">Cytoplasm</location>
        <location evidence="1">Cytoskeleton</location>
        <location evidence="1">Cilium basal body</location>
    </subcellularLocation>
</comment>
<dbReference type="GeneID" id="111251885"/>
<evidence type="ECO:0000256" key="1">
    <source>
        <dbReference type="ARBA" id="ARBA00004120"/>
    </source>
</evidence>
<dbReference type="InterPro" id="IPR010796">
    <property type="entry name" value="C2_B9-type_dom"/>
</dbReference>
<dbReference type="GO" id="GO:0036038">
    <property type="term" value="C:MKS complex"/>
    <property type="evidence" value="ECO:0007669"/>
    <property type="project" value="TreeGrafter"/>
</dbReference>
<dbReference type="EnsemblMetazoa" id="XM_022808971">
    <property type="protein sequence ID" value="XP_022664706"/>
    <property type="gene ID" value="LOC111251885"/>
</dbReference>
<protein>
    <submittedName>
        <fullName evidence="7">Uncharacterized protein</fullName>
    </submittedName>
</protein>
<feature type="compositionally biased region" description="Basic residues" evidence="6">
    <location>
        <begin position="116"/>
        <end position="130"/>
    </location>
</feature>
<keyword evidence="5" id="KW-0966">Cell projection</keyword>
<dbReference type="Proteomes" id="UP000594260">
    <property type="component" value="Unplaced"/>
</dbReference>
<evidence type="ECO:0000256" key="6">
    <source>
        <dbReference type="SAM" id="MobiDB-lite"/>
    </source>
</evidence>
<proteinExistence type="predicted"/>
<dbReference type="KEGG" id="vde:111251885"/>
<name>A0A7M7KC26_VARDE</name>